<evidence type="ECO:0000256" key="2">
    <source>
        <dbReference type="ARBA" id="ARBA00022525"/>
    </source>
</evidence>
<keyword evidence="2" id="KW-0964">Secreted</keyword>
<evidence type="ECO:0000256" key="4">
    <source>
        <dbReference type="ARBA" id="ARBA00023180"/>
    </source>
</evidence>
<feature type="domain" description="Hyphally-regulated cell wall protein N-terminal" evidence="6">
    <location>
        <begin position="17"/>
        <end position="180"/>
    </location>
</feature>
<proteinExistence type="predicted"/>
<evidence type="ECO:0000313" key="7">
    <source>
        <dbReference type="EMBL" id="CCD26057.2"/>
    </source>
</evidence>
<dbReference type="GO" id="GO:0009277">
    <property type="term" value="C:fungal-type cell wall"/>
    <property type="evidence" value="ECO:0007669"/>
    <property type="project" value="UniProtKB-ARBA"/>
</dbReference>
<evidence type="ECO:0000256" key="5">
    <source>
        <dbReference type="SAM" id="SignalP"/>
    </source>
</evidence>
<dbReference type="EMBL" id="HE580273">
    <property type="protein sequence ID" value="CCD26057.2"/>
    <property type="molecule type" value="Genomic_DNA"/>
</dbReference>
<organism evidence="7 8">
    <name type="scientific">Naumovozyma dairenensis (strain ATCC 10597 / BCRC 20456 / CBS 421 / NBRC 0211 / NRRL Y-12639)</name>
    <name type="common">Saccharomyces dairenensis</name>
    <dbReference type="NCBI Taxonomy" id="1071378"/>
    <lineage>
        <taxon>Eukaryota</taxon>
        <taxon>Fungi</taxon>
        <taxon>Dikarya</taxon>
        <taxon>Ascomycota</taxon>
        <taxon>Saccharomycotina</taxon>
        <taxon>Saccharomycetes</taxon>
        <taxon>Saccharomycetales</taxon>
        <taxon>Saccharomycetaceae</taxon>
        <taxon>Naumovozyma</taxon>
    </lineage>
</organism>
<keyword evidence="8" id="KW-1185">Reference proteome</keyword>
<dbReference type="AlphaFoldDB" id="G0WE46"/>
<sequence length="379" mass="40513">MKPVVIKPLLGLLVQSATSSALLQISSVTLLDDIRTVSGDITVNAGSSFMITHDFELTIESGTIANNGTLCVSTTDTVSEMSLNIVAKNINNKGNLIIDNEDSGDKSTMVTIGSLNNGGYLRMNLKDNTEYLSVQASLIDNGYISLCHINNYYDKLTFKKYSRVDDMQNTGTTDVSGTNVTSMVQSQVVIVFGGQVLEFNSTVTYPSYDPVTGIVTTTNRYGTFRIDIGLGYDASNFSDAQIRTCEYLGTCYAPYLRYLGVKPAAATERPTECAVKPDLSMAICSAAVSSSVASSSHSTSSSISVPATSIEPTSSAVTQHTVSKGASSTTNDNGQCVVTEISTEYFSTLHTTTYFYTSDSTVTTPVTSTFITTAYSKVK</sequence>
<reference evidence="7 8" key="1">
    <citation type="journal article" date="2011" name="Proc. Natl. Acad. Sci. U.S.A.">
        <title>Evolutionary erosion of yeast sex chromosomes by mating-type switching accidents.</title>
        <authorList>
            <person name="Gordon J.L."/>
            <person name="Armisen D."/>
            <person name="Proux-Wera E."/>
            <person name="Oheigeartaigh S.S."/>
            <person name="Byrne K.P."/>
            <person name="Wolfe K.H."/>
        </authorList>
    </citation>
    <scope>NUCLEOTIDE SEQUENCE [LARGE SCALE GENOMIC DNA]</scope>
    <source>
        <strain evidence="8">ATCC 10597 / BCRC 20456 / CBS 421 / NBRC 0211 / NRRL Y-12639</strain>
    </source>
</reference>
<gene>
    <name evidence="7" type="primary">NDAI0G02800</name>
    <name evidence="7" type="ordered locus">NDAI_0G02800</name>
</gene>
<protein>
    <recommendedName>
        <fullName evidence="6">Hyphally-regulated cell wall protein N-terminal domain-containing protein</fullName>
    </recommendedName>
</protein>
<evidence type="ECO:0000256" key="1">
    <source>
        <dbReference type="ARBA" id="ARBA00004613"/>
    </source>
</evidence>
<accession>G0WE46</accession>
<evidence type="ECO:0000256" key="3">
    <source>
        <dbReference type="ARBA" id="ARBA00022729"/>
    </source>
</evidence>
<dbReference type="InterPro" id="IPR021031">
    <property type="entry name" value="Hyphal-reg_cell_wall_N"/>
</dbReference>
<evidence type="ECO:0000313" key="8">
    <source>
        <dbReference type="Proteomes" id="UP000000689"/>
    </source>
</evidence>
<keyword evidence="4" id="KW-0325">Glycoprotein</keyword>
<dbReference type="KEGG" id="ndi:NDAI_0G02800"/>
<dbReference type="RefSeq" id="XP_003671300.2">
    <property type="nucleotide sequence ID" value="XM_003671252.2"/>
</dbReference>
<feature type="chain" id="PRO_5003411107" description="Hyphally-regulated cell wall protein N-terminal domain-containing protein" evidence="5">
    <location>
        <begin position="20"/>
        <end position="379"/>
    </location>
</feature>
<evidence type="ECO:0000259" key="6">
    <source>
        <dbReference type="Pfam" id="PF11765"/>
    </source>
</evidence>
<dbReference type="GeneID" id="11495711"/>
<feature type="signal peptide" evidence="5">
    <location>
        <begin position="1"/>
        <end position="19"/>
    </location>
</feature>
<comment type="subcellular location">
    <subcellularLocation>
        <location evidence="1">Secreted</location>
    </subcellularLocation>
</comment>
<dbReference type="Proteomes" id="UP000000689">
    <property type="component" value="Chromosome 7"/>
</dbReference>
<dbReference type="GO" id="GO:0005576">
    <property type="term" value="C:extracellular region"/>
    <property type="evidence" value="ECO:0007669"/>
    <property type="project" value="UniProtKB-SubCell"/>
</dbReference>
<feature type="domain" description="Hyphally-regulated cell wall protein N-terminal" evidence="6">
    <location>
        <begin position="194"/>
        <end position="274"/>
    </location>
</feature>
<dbReference type="HOGENOM" id="CLU_729754_0_0_1"/>
<keyword evidence="3 5" id="KW-0732">Signal</keyword>
<name>G0WE46_NAUDC</name>
<dbReference type="Pfam" id="PF11765">
    <property type="entry name" value="Hyphal_reg_CWP"/>
    <property type="match status" value="2"/>
</dbReference>